<evidence type="ECO:0000313" key="11">
    <source>
        <dbReference type="Proteomes" id="UP000010798"/>
    </source>
</evidence>
<keyword evidence="8" id="KW-0812">Transmembrane</keyword>
<keyword evidence="5 10" id="KW-0418">Kinase</keyword>
<dbReference type="InterPro" id="IPR011009">
    <property type="entry name" value="Kinase-like_dom_sf"/>
</dbReference>
<dbReference type="Gene3D" id="1.10.510.10">
    <property type="entry name" value="Transferase(Phosphotransferase) domain 1"/>
    <property type="match status" value="1"/>
</dbReference>
<evidence type="ECO:0000259" key="9">
    <source>
        <dbReference type="PROSITE" id="PS50011"/>
    </source>
</evidence>
<keyword evidence="3" id="KW-0808">Transferase</keyword>
<keyword evidence="4 7" id="KW-0547">Nucleotide-binding</keyword>
<evidence type="ECO:0000256" key="4">
    <source>
        <dbReference type="ARBA" id="ARBA00022741"/>
    </source>
</evidence>
<sequence length="465" mass="50855">MPRLDDFLANLARSGLVPPDDLERVRAGLPREPEADAAVRLAKLLIQLNTLTPYQARKVLAGATRGFFLGGYRILRPIGEGGMGKVFLAAPEGNGQRVAIKVLPPKKAAEEGQALLRFRREMELSRRANHPNLARTLDVGSAGDVHFMVLEYIPGDSLYHTVKGKSGGPLRVPDTARFFLKVLDGLEAAHNSGLIHRDIKPSNIMVTPDGDARILDLGLAKAANEESPLTRPNVVIGTLDYASPEQLGNAAQADRRSDLYSLGCTLYFTLSGRAPFEGGDVVNKIFKQRMEDPEPLERIARGVPAAFAAIVRKLMAKSPDDRYQNCAELRADLARWTDPEKVRAILGAEAESARAFRPPPPELEDEDLRLLSVSLDDSKNSQPFSLRDLGEAEPAFAPMHRPPPSPIPALVLQPGERERREAANQAQAYASARRTDPDESRWLVHFVAIALVIGVLAILGITLLR</sequence>
<name>L0DAA8_SINAD</name>
<dbReference type="EC" id="2.7.11.1" evidence="1"/>
<dbReference type="SUPFAM" id="SSF56112">
    <property type="entry name" value="Protein kinase-like (PK-like)"/>
    <property type="match status" value="1"/>
</dbReference>
<dbReference type="PANTHER" id="PTHR43289">
    <property type="entry name" value="MITOGEN-ACTIVATED PROTEIN KINASE KINASE KINASE 20-RELATED"/>
    <property type="match status" value="1"/>
</dbReference>
<evidence type="ECO:0000256" key="3">
    <source>
        <dbReference type="ARBA" id="ARBA00022679"/>
    </source>
</evidence>
<dbReference type="GO" id="GO:0005524">
    <property type="term" value="F:ATP binding"/>
    <property type="evidence" value="ECO:0007669"/>
    <property type="project" value="UniProtKB-UniRule"/>
</dbReference>
<organism evidence="10 11">
    <name type="scientific">Singulisphaera acidiphila (strain ATCC BAA-1392 / DSM 18658 / VKM B-2454 / MOB10)</name>
    <dbReference type="NCBI Taxonomy" id="886293"/>
    <lineage>
        <taxon>Bacteria</taxon>
        <taxon>Pseudomonadati</taxon>
        <taxon>Planctomycetota</taxon>
        <taxon>Planctomycetia</taxon>
        <taxon>Isosphaerales</taxon>
        <taxon>Isosphaeraceae</taxon>
        <taxon>Singulisphaera</taxon>
    </lineage>
</organism>
<evidence type="ECO:0000256" key="7">
    <source>
        <dbReference type="PROSITE-ProRule" id="PRU10141"/>
    </source>
</evidence>
<dbReference type="PROSITE" id="PS50011">
    <property type="entry name" value="PROTEIN_KINASE_DOM"/>
    <property type="match status" value="1"/>
</dbReference>
<dbReference type="SMART" id="SM00220">
    <property type="entry name" value="S_TKc"/>
    <property type="match status" value="1"/>
</dbReference>
<evidence type="ECO:0000256" key="8">
    <source>
        <dbReference type="SAM" id="Phobius"/>
    </source>
</evidence>
<dbReference type="Pfam" id="PF00069">
    <property type="entry name" value="Pkinase"/>
    <property type="match status" value="1"/>
</dbReference>
<dbReference type="PANTHER" id="PTHR43289:SF6">
    <property type="entry name" value="SERINE_THREONINE-PROTEIN KINASE NEKL-3"/>
    <property type="match status" value="1"/>
</dbReference>
<feature type="domain" description="Protein kinase" evidence="9">
    <location>
        <begin position="72"/>
        <end position="337"/>
    </location>
</feature>
<dbReference type="InterPro" id="IPR008271">
    <property type="entry name" value="Ser/Thr_kinase_AS"/>
</dbReference>
<keyword evidence="6 7" id="KW-0067">ATP-binding</keyword>
<evidence type="ECO:0000256" key="6">
    <source>
        <dbReference type="ARBA" id="ARBA00022840"/>
    </source>
</evidence>
<dbReference type="InterPro" id="IPR017441">
    <property type="entry name" value="Protein_kinase_ATP_BS"/>
</dbReference>
<keyword evidence="8" id="KW-1133">Transmembrane helix</keyword>
<dbReference type="GO" id="GO:0004674">
    <property type="term" value="F:protein serine/threonine kinase activity"/>
    <property type="evidence" value="ECO:0007669"/>
    <property type="project" value="UniProtKB-KW"/>
</dbReference>
<evidence type="ECO:0000313" key="10">
    <source>
        <dbReference type="EMBL" id="AGA25790.1"/>
    </source>
</evidence>
<protein>
    <recommendedName>
        <fullName evidence="1">non-specific serine/threonine protein kinase</fullName>
        <ecNumber evidence="1">2.7.11.1</ecNumber>
    </recommendedName>
</protein>
<gene>
    <name evidence="10" type="ordered locus">Sinac_1407</name>
</gene>
<dbReference type="EMBL" id="CP003364">
    <property type="protein sequence ID" value="AGA25790.1"/>
    <property type="molecule type" value="Genomic_DNA"/>
</dbReference>
<accession>L0DAA8</accession>
<proteinExistence type="predicted"/>
<dbReference type="AlphaFoldDB" id="L0DAA8"/>
<dbReference type="PROSITE" id="PS00107">
    <property type="entry name" value="PROTEIN_KINASE_ATP"/>
    <property type="match status" value="1"/>
</dbReference>
<feature type="binding site" evidence="7">
    <location>
        <position position="101"/>
    </location>
    <ligand>
        <name>ATP</name>
        <dbReference type="ChEBI" id="CHEBI:30616"/>
    </ligand>
</feature>
<dbReference type="PROSITE" id="PS00108">
    <property type="entry name" value="PROTEIN_KINASE_ST"/>
    <property type="match status" value="1"/>
</dbReference>
<dbReference type="KEGG" id="saci:Sinac_1407"/>
<dbReference type="RefSeq" id="WP_015244964.1">
    <property type="nucleotide sequence ID" value="NC_019892.1"/>
</dbReference>
<dbReference type="OrthoDB" id="6111975at2"/>
<dbReference type="HOGENOM" id="CLU_587795_0_0_0"/>
<dbReference type="CDD" id="cd14014">
    <property type="entry name" value="STKc_PknB_like"/>
    <property type="match status" value="1"/>
</dbReference>
<dbReference type="Proteomes" id="UP000010798">
    <property type="component" value="Chromosome"/>
</dbReference>
<dbReference type="FunFam" id="1.10.510.10:FF:000021">
    <property type="entry name" value="Serine/threonine protein kinase"/>
    <property type="match status" value="1"/>
</dbReference>
<evidence type="ECO:0000256" key="5">
    <source>
        <dbReference type="ARBA" id="ARBA00022777"/>
    </source>
</evidence>
<keyword evidence="2 10" id="KW-0723">Serine/threonine-protein kinase</keyword>
<evidence type="ECO:0000256" key="2">
    <source>
        <dbReference type="ARBA" id="ARBA00022527"/>
    </source>
</evidence>
<evidence type="ECO:0000256" key="1">
    <source>
        <dbReference type="ARBA" id="ARBA00012513"/>
    </source>
</evidence>
<dbReference type="eggNOG" id="COG0515">
    <property type="taxonomic scope" value="Bacteria"/>
</dbReference>
<dbReference type="InterPro" id="IPR000719">
    <property type="entry name" value="Prot_kinase_dom"/>
</dbReference>
<reference evidence="10 11" key="1">
    <citation type="submission" date="2012-02" db="EMBL/GenBank/DDBJ databases">
        <title>Complete sequence of chromosome of Singulisphaera acidiphila DSM 18658.</title>
        <authorList>
            <consortium name="US DOE Joint Genome Institute (JGI-PGF)"/>
            <person name="Lucas S."/>
            <person name="Copeland A."/>
            <person name="Lapidus A."/>
            <person name="Glavina del Rio T."/>
            <person name="Dalin E."/>
            <person name="Tice H."/>
            <person name="Bruce D."/>
            <person name="Goodwin L."/>
            <person name="Pitluck S."/>
            <person name="Peters L."/>
            <person name="Ovchinnikova G."/>
            <person name="Chertkov O."/>
            <person name="Kyrpides N."/>
            <person name="Mavromatis K."/>
            <person name="Ivanova N."/>
            <person name="Brettin T."/>
            <person name="Detter J.C."/>
            <person name="Han C."/>
            <person name="Larimer F."/>
            <person name="Land M."/>
            <person name="Hauser L."/>
            <person name="Markowitz V."/>
            <person name="Cheng J.-F."/>
            <person name="Hugenholtz P."/>
            <person name="Woyke T."/>
            <person name="Wu D."/>
            <person name="Tindall B."/>
            <person name="Pomrenke H."/>
            <person name="Brambilla E."/>
            <person name="Klenk H.-P."/>
            <person name="Eisen J.A."/>
        </authorList>
    </citation>
    <scope>NUCLEOTIDE SEQUENCE [LARGE SCALE GENOMIC DNA]</scope>
    <source>
        <strain evidence="11">ATCC BAA-1392 / DSM 18658 / VKM B-2454 / MOB10</strain>
    </source>
</reference>
<feature type="transmembrane region" description="Helical" evidence="8">
    <location>
        <begin position="442"/>
        <end position="464"/>
    </location>
</feature>
<keyword evidence="11" id="KW-1185">Reference proteome</keyword>
<keyword evidence="8" id="KW-0472">Membrane</keyword>
<dbReference type="Gene3D" id="3.30.200.20">
    <property type="entry name" value="Phosphorylase Kinase, domain 1"/>
    <property type="match status" value="1"/>
</dbReference>
<dbReference type="STRING" id="886293.Sinac_1407"/>